<evidence type="ECO:0000313" key="1">
    <source>
        <dbReference type="EMBL" id="KAJ5220592.1"/>
    </source>
</evidence>
<accession>A0A9W9TF66</accession>
<dbReference type="GeneID" id="81387551"/>
<gene>
    <name evidence="1" type="ORF">N7469_009479</name>
</gene>
<dbReference type="EMBL" id="JAPQKT010000009">
    <property type="protein sequence ID" value="KAJ5220592.1"/>
    <property type="molecule type" value="Genomic_DNA"/>
</dbReference>
<name>A0A9W9TF66_PENCI</name>
<evidence type="ECO:0000313" key="2">
    <source>
        <dbReference type="Proteomes" id="UP001147733"/>
    </source>
</evidence>
<dbReference type="AlphaFoldDB" id="A0A9W9TF66"/>
<dbReference type="RefSeq" id="XP_056495515.1">
    <property type="nucleotide sequence ID" value="XM_056648384.1"/>
</dbReference>
<sequence length="82" mass="9044">MKKALIQLDNRQDGLAITGHPGSRTTSFISFDDHVNEKDILKRGEFGPKVLKISKWSRAVEGLLDKGKTFFAIVGVSITDAE</sequence>
<reference evidence="1" key="2">
    <citation type="journal article" date="2023" name="IMA Fungus">
        <title>Comparative genomic study of the Penicillium genus elucidates a diverse pangenome and 15 lateral gene transfer events.</title>
        <authorList>
            <person name="Petersen C."/>
            <person name="Sorensen T."/>
            <person name="Nielsen M.R."/>
            <person name="Sondergaard T.E."/>
            <person name="Sorensen J.L."/>
            <person name="Fitzpatrick D.A."/>
            <person name="Frisvad J.C."/>
            <person name="Nielsen K.L."/>
        </authorList>
    </citation>
    <scope>NUCLEOTIDE SEQUENCE</scope>
    <source>
        <strain evidence="1">IBT 23319</strain>
    </source>
</reference>
<reference evidence="1" key="1">
    <citation type="submission" date="2022-11" db="EMBL/GenBank/DDBJ databases">
        <authorList>
            <person name="Petersen C."/>
        </authorList>
    </citation>
    <scope>NUCLEOTIDE SEQUENCE</scope>
    <source>
        <strain evidence="1">IBT 23319</strain>
    </source>
</reference>
<dbReference type="OrthoDB" id="10071171at2759"/>
<protein>
    <submittedName>
        <fullName evidence="1">Uncharacterized protein</fullName>
    </submittedName>
</protein>
<comment type="caution">
    <text evidence="1">The sequence shown here is derived from an EMBL/GenBank/DDBJ whole genome shotgun (WGS) entry which is preliminary data.</text>
</comment>
<dbReference type="Proteomes" id="UP001147733">
    <property type="component" value="Unassembled WGS sequence"/>
</dbReference>
<keyword evidence="2" id="KW-1185">Reference proteome</keyword>
<organism evidence="1 2">
    <name type="scientific">Penicillium citrinum</name>
    <dbReference type="NCBI Taxonomy" id="5077"/>
    <lineage>
        <taxon>Eukaryota</taxon>
        <taxon>Fungi</taxon>
        <taxon>Dikarya</taxon>
        <taxon>Ascomycota</taxon>
        <taxon>Pezizomycotina</taxon>
        <taxon>Eurotiomycetes</taxon>
        <taxon>Eurotiomycetidae</taxon>
        <taxon>Eurotiales</taxon>
        <taxon>Aspergillaceae</taxon>
        <taxon>Penicillium</taxon>
    </lineage>
</organism>
<proteinExistence type="predicted"/>